<proteinExistence type="inferred from homology"/>
<evidence type="ECO:0000256" key="3">
    <source>
        <dbReference type="ARBA" id="ARBA00038493"/>
    </source>
</evidence>
<keyword evidence="6" id="KW-0315">Glutamine amidotransferase</keyword>
<sequence length="216" mass="22971">MRKLPATSRSASAGSSPAATASTIASPDGGDLVADSWSDPSDESGYSAHDLISRGFVASPEHLALTKGTPALADVDIDSFDALFLVGGQAPMYTFRRDERVKDLVGRFLASGRVAAVVCHATCVLLDARMPDGSLVVEGRTWTGFADSEERFADDFVGTKIQPFWIEEEARTMTGTNFVVQGRFRAHAVRDGDLVTGQQQYSGAAAARLVVEALGR</sequence>
<dbReference type="Proteomes" id="UP001596122">
    <property type="component" value="Unassembled WGS sequence"/>
</dbReference>
<evidence type="ECO:0000259" key="5">
    <source>
        <dbReference type="Pfam" id="PF01965"/>
    </source>
</evidence>
<feature type="compositionally biased region" description="Low complexity" evidence="4">
    <location>
        <begin position="1"/>
        <end position="27"/>
    </location>
</feature>
<feature type="region of interest" description="Disordered" evidence="4">
    <location>
        <begin position="1"/>
        <end position="41"/>
    </location>
</feature>
<evidence type="ECO:0000256" key="2">
    <source>
        <dbReference type="ARBA" id="ARBA00023239"/>
    </source>
</evidence>
<feature type="domain" description="DJ-1/PfpI" evidence="5">
    <location>
        <begin position="71"/>
        <end position="211"/>
    </location>
</feature>
<dbReference type="EMBL" id="JBHSLD010000001">
    <property type="protein sequence ID" value="MFC5379372.1"/>
    <property type="molecule type" value="Genomic_DNA"/>
</dbReference>
<reference evidence="7" key="1">
    <citation type="journal article" date="2019" name="Int. J. Syst. Evol. Microbiol.">
        <title>The Global Catalogue of Microorganisms (GCM) 10K type strain sequencing project: providing services to taxonomists for standard genome sequencing and annotation.</title>
        <authorList>
            <consortium name="The Broad Institute Genomics Platform"/>
            <consortium name="The Broad Institute Genome Sequencing Center for Infectious Disease"/>
            <person name="Wu L."/>
            <person name="Ma J."/>
        </authorList>
    </citation>
    <scope>NUCLEOTIDE SEQUENCE [LARGE SCALE GENOMIC DNA]</scope>
    <source>
        <strain evidence="7">CCUG 43114</strain>
    </source>
</reference>
<dbReference type="InterPro" id="IPR002818">
    <property type="entry name" value="DJ-1/PfpI"/>
</dbReference>
<dbReference type="InterPro" id="IPR029062">
    <property type="entry name" value="Class_I_gatase-like"/>
</dbReference>
<dbReference type="Gene3D" id="3.40.50.880">
    <property type="match status" value="1"/>
</dbReference>
<dbReference type="PANTHER" id="PTHR48094:SF11">
    <property type="entry name" value="GLUTATHIONE-INDEPENDENT GLYOXALASE HSP31-RELATED"/>
    <property type="match status" value="1"/>
</dbReference>
<dbReference type="InterPro" id="IPR050325">
    <property type="entry name" value="Prot/Nucl_acid_deglycase"/>
</dbReference>
<protein>
    <submittedName>
        <fullName evidence="6">Type 1 glutamine amidotransferase domain-containing protein</fullName>
    </submittedName>
</protein>
<keyword evidence="7" id="KW-1185">Reference proteome</keyword>
<dbReference type="RefSeq" id="WP_340266496.1">
    <property type="nucleotide sequence ID" value="NZ_JBBEOG010000001.1"/>
</dbReference>
<dbReference type="CDD" id="cd03141">
    <property type="entry name" value="GATase1_Hsp31_like"/>
    <property type="match status" value="1"/>
</dbReference>
<dbReference type="Pfam" id="PF01965">
    <property type="entry name" value="DJ-1_PfpI"/>
    <property type="match status" value="1"/>
</dbReference>
<comment type="similarity">
    <text evidence="3">Belongs to the peptidase C56 family. HSP31-like subfamily.</text>
</comment>
<name>A0ABW0GJ33_9MICO</name>
<dbReference type="SUPFAM" id="SSF52317">
    <property type="entry name" value="Class I glutamine amidotransferase-like"/>
    <property type="match status" value="1"/>
</dbReference>
<gene>
    <name evidence="6" type="ORF">ACFPJ6_01075</name>
</gene>
<evidence type="ECO:0000256" key="4">
    <source>
        <dbReference type="SAM" id="MobiDB-lite"/>
    </source>
</evidence>
<keyword evidence="2" id="KW-0456">Lyase</keyword>
<accession>A0ABW0GJ33</accession>
<keyword evidence="1" id="KW-0346">Stress response</keyword>
<evidence type="ECO:0000313" key="6">
    <source>
        <dbReference type="EMBL" id="MFC5379372.1"/>
    </source>
</evidence>
<evidence type="ECO:0000256" key="1">
    <source>
        <dbReference type="ARBA" id="ARBA00023016"/>
    </source>
</evidence>
<organism evidence="6 7">
    <name type="scientific">Aquipuribacter nitratireducens</name>
    <dbReference type="NCBI Taxonomy" id="650104"/>
    <lineage>
        <taxon>Bacteria</taxon>
        <taxon>Bacillati</taxon>
        <taxon>Actinomycetota</taxon>
        <taxon>Actinomycetes</taxon>
        <taxon>Micrococcales</taxon>
        <taxon>Intrasporangiaceae</taxon>
        <taxon>Aquipuribacter</taxon>
    </lineage>
</organism>
<evidence type="ECO:0000313" key="7">
    <source>
        <dbReference type="Proteomes" id="UP001596122"/>
    </source>
</evidence>
<dbReference type="PANTHER" id="PTHR48094">
    <property type="entry name" value="PROTEIN/NUCLEIC ACID DEGLYCASE DJ-1-RELATED"/>
    <property type="match status" value="1"/>
</dbReference>
<comment type="caution">
    <text evidence="6">The sequence shown here is derived from an EMBL/GenBank/DDBJ whole genome shotgun (WGS) entry which is preliminary data.</text>
</comment>